<dbReference type="RefSeq" id="WP_012473278.1">
    <property type="nucleotide sequence ID" value="NC_010830.1"/>
</dbReference>
<dbReference type="HOGENOM" id="CLU_068039_0_0_10"/>
<proteinExistence type="predicted"/>
<dbReference type="eggNOG" id="COG4105">
    <property type="taxonomic scope" value="Bacteria"/>
</dbReference>
<dbReference type="InterPro" id="IPR011990">
    <property type="entry name" value="TPR-like_helical_dom_sf"/>
</dbReference>
<evidence type="ECO:0000256" key="4">
    <source>
        <dbReference type="SAM" id="SignalP"/>
    </source>
</evidence>
<dbReference type="NCBIfam" id="TIGR03302">
    <property type="entry name" value="OM_YfiO"/>
    <property type="match status" value="1"/>
</dbReference>
<dbReference type="Gene3D" id="1.25.40.10">
    <property type="entry name" value="Tetratricopeptide repeat domain"/>
    <property type="match status" value="1"/>
</dbReference>
<protein>
    <recommendedName>
        <fullName evidence="5">Outer membrane lipoprotein BamD-like domain-containing protein</fullName>
    </recommendedName>
</protein>
<keyword evidence="3" id="KW-0998">Cell outer membrane</keyword>
<evidence type="ECO:0000259" key="5">
    <source>
        <dbReference type="Pfam" id="PF13525"/>
    </source>
</evidence>
<accession>B3ETH4</accession>
<dbReference type="Pfam" id="PF13525">
    <property type="entry name" value="YfiO"/>
    <property type="match status" value="1"/>
</dbReference>
<dbReference type="OrthoDB" id="9770761at2"/>
<reference evidence="6 7" key="1">
    <citation type="journal article" date="2010" name="J. Bacteriol.">
        <title>The genome of the amoeba symbiont 'Candidatus Amoebophilus asiaticus' reveals common mechanisms for host cell interaction among amoeba-associated bacteria.</title>
        <authorList>
            <person name="Schmitz-Esser S."/>
            <person name="Tischler P."/>
            <person name="Arnold R."/>
            <person name="Montanaro J."/>
            <person name="Wagner M."/>
            <person name="Rattei T."/>
            <person name="Horn M."/>
        </authorList>
    </citation>
    <scope>NUCLEOTIDE SEQUENCE [LARGE SCALE GENOMIC DNA]</scope>
    <source>
        <strain evidence="6 7">5a2</strain>
    </source>
</reference>
<dbReference type="SUPFAM" id="SSF48452">
    <property type="entry name" value="TPR-like"/>
    <property type="match status" value="1"/>
</dbReference>
<organism evidence="6 7">
    <name type="scientific">Amoebophilus asiaticus (strain 5a2)</name>
    <dbReference type="NCBI Taxonomy" id="452471"/>
    <lineage>
        <taxon>Bacteria</taxon>
        <taxon>Pseudomonadati</taxon>
        <taxon>Bacteroidota</taxon>
        <taxon>Cytophagia</taxon>
        <taxon>Cytophagales</taxon>
        <taxon>Amoebophilaceae</taxon>
        <taxon>Candidatus Amoebophilus</taxon>
    </lineage>
</organism>
<evidence type="ECO:0000256" key="2">
    <source>
        <dbReference type="ARBA" id="ARBA00023136"/>
    </source>
</evidence>
<gene>
    <name evidence="6" type="ordered locus">Aasi_1196</name>
</gene>
<evidence type="ECO:0000256" key="1">
    <source>
        <dbReference type="ARBA" id="ARBA00022729"/>
    </source>
</evidence>
<dbReference type="Proteomes" id="UP000001227">
    <property type="component" value="Chromosome"/>
</dbReference>
<dbReference type="STRING" id="452471.Aasi_1196"/>
<name>B3ETH4_AMOA5</name>
<dbReference type="AlphaFoldDB" id="B3ETH4"/>
<sequence>MSYIKFIKIGLIGLALASCATHTHSGNYLSKYQQAVARYEAKDYYEALQLFKEVIPMLKGRKEIIPAQFYQAYAYFYQKSYKMSAYCFESFYKTYPRLAQAEEALYMQGYSLYLSIPDIRLDQAVTEKALKTLQTYLNKYPSGTYQQEAHQYNDELQNKLMLKSFKAAKLYYELGHYKAAVIALGNFREKYPESIYQEEALCLQIQAQYKWALGSEVKEQPDRLYAVVNYYYIFLDKFPNSKYLKTLESVYNAALEKINNFVNDKNN</sequence>
<keyword evidence="1 4" id="KW-0732">Signal</keyword>
<feature type="domain" description="Outer membrane lipoprotein BamD-like" evidence="5">
    <location>
        <begin position="32"/>
        <end position="216"/>
    </location>
</feature>
<feature type="signal peptide" evidence="4">
    <location>
        <begin position="1"/>
        <end position="17"/>
    </location>
</feature>
<evidence type="ECO:0000256" key="3">
    <source>
        <dbReference type="ARBA" id="ARBA00023237"/>
    </source>
</evidence>
<keyword evidence="2" id="KW-0472">Membrane</keyword>
<feature type="chain" id="PRO_5002788026" description="Outer membrane lipoprotein BamD-like domain-containing protein" evidence="4">
    <location>
        <begin position="18"/>
        <end position="267"/>
    </location>
</feature>
<evidence type="ECO:0000313" key="6">
    <source>
        <dbReference type="EMBL" id="ACE06526.1"/>
    </source>
</evidence>
<dbReference type="PROSITE" id="PS51257">
    <property type="entry name" value="PROKAR_LIPOPROTEIN"/>
    <property type="match status" value="1"/>
</dbReference>
<dbReference type="EMBL" id="CP001102">
    <property type="protein sequence ID" value="ACE06526.1"/>
    <property type="molecule type" value="Genomic_DNA"/>
</dbReference>
<dbReference type="KEGG" id="aas:Aasi_1196"/>
<keyword evidence="7" id="KW-1185">Reference proteome</keyword>
<dbReference type="InterPro" id="IPR017689">
    <property type="entry name" value="BamD"/>
</dbReference>
<evidence type="ECO:0000313" key="7">
    <source>
        <dbReference type="Proteomes" id="UP000001227"/>
    </source>
</evidence>
<dbReference type="InterPro" id="IPR039565">
    <property type="entry name" value="BamD-like"/>
</dbReference>